<protein>
    <submittedName>
        <fullName evidence="2">Uncharacterized protein</fullName>
    </submittedName>
</protein>
<accession>A0ABX6L337</accession>
<evidence type="ECO:0000313" key="3">
    <source>
        <dbReference type="Proteomes" id="UP000502681"/>
    </source>
</evidence>
<dbReference type="Proteomes" id="UP000502681">
    <property type="component" value="Chromosome"/>
</dbReference>
<evidence type="ECO:0000313" key="2">
    <source>
        <dbReference type="EMBL" id="QJA20704.1"/>
    </source>
</evidence>
<organism evidence="2 3">
    <name type="scientific">Pectobacterium punjabense</name>
    <dbReference type="NCBI Taxonomy" id="2108399"/>
    <lineage>
        <taxon>Bacteria</taxon>
        <taxon>Pseudomonadati</taxon>
        <taxon>Pseudomonadota</taxon>
        <taxon>Gammaproteobacteria</taxon>
        <taxon>Enterobacterales</taxon>
        <taxon>Pectobacteriaceae</taxon>
        <taxon>Pectobacterium</taxon>
    </lineage>
</organism>
<reference evidence="2 3" key="1">
    <citation type="submission" date="2019-04" db="EMBL/GenBank/DDBJ databases">
        <title>Whole Genome Sequencing of Pectobacterium punjabense SS95.</title>
        <authorList>
            <person name="Sarfraz S."/>
            <person name="Oulghazi S."/>
            <person name="Roques C."/>
            <person name="Vandecasteele C."/>
            <person name="Faure D."/>
        </authorList>
    </citation>
    <scope>NUCLEOTIDE SEQUENCE [LARGE SCALE GENOMIC DNA]</scope>
    <source>
        <strain evidence="2 3">SS95</strain>
    </source>
</reference>
<feature type="region of interest" description="Disordered" evidence="1">
    <location>
        <begin position="47"/>
        <end position="85"/>
    </location>
</feature>
<keyword evidence="3" id="KW-1185">Reference proteome</keyword>
<dbReference type="EMBL" id="CP038498">
    <property type="protein sequence ID" value="QJA20704.1"/>
    <property type="molecule type" value="Genomic_DNA"/>
</dbReference>
<sequence length="85" mass="9313">MDAAKACAASDKNVNDVFEQHLCWPVGRVPFMGRVFASQAVRTAGVNTEGTAQRRDLPRKARGRGATAIEPPRVGRVLQRLQKKP</sequence>
<evidence type="ECO:0000256" key="1">
    <source>
        <dbReference type="SAM" id="MobiDB-lite"/>
    </source>
</evidence>
<name>A0ABX6L337_9GAMM</name>
<proteinExistence type="predicted"/>
<gene>
    <name evidence="2" type="ORF">E2566_12560</name>
</gene>